<evidence type="ECO:0000313" key="1">
    <source>
        <dbReference type="EMBL" id="SUB93777.1"/>
    </source>
</evidence>
<dbReference type="AlphaFoldDB" id="A0A379EBK2"/>
<evidence type="ECO:0000313" key="2">
    <source>
        <dbReference type="Proteomes" id="UP000254263"/>
    </source>
</evidence>
<dbReference type="EMBL" id="UGTI01000005">
    <property type="protein sequence ID" value="SUB93777.1"/>
    <property type="molecule type" value="Genomic_DNA"/>
</dbReference>
<organism evidence="1 2">
    <name type="scientific">Porphyromonas macacae</name>
    <dbReference type="NCBI Taxonomy" id="28115"/>
    <lineage>
        <taxon>Bacteria</taxon>
        <taxon>Pseudomonadati</taxon>
        <taxon>Bacteroidota</taxon>
        <taxon>Bacteroidia</taxon>
        <taxon>Bacteroidales</taxon>
        <taxon>Porphyromonadaceae</taxon>
        <taxon>Porphyromonas</taxon>
    </lineage>
</organism>
<dbReference type="RefSeq" id="WP_256593007.1">
    <property type="nucleotide sequence ID" value="NZ_UGTI01000005.1"/>
</dbReference>
<sequence>MEKPGDKAELPVFMFGNQDVHSDRWLFSTNHMRLKNLTLGYTAPKSLTNKLGIESLRVYTSANNLLTFKSKGLKADPEVPIGGLVMFETPPLKTITFGVQLGFNITY</sequence>
<dbReference type="Proteomes" id="UP000254263">
    <property type="component" value="Unassembled WGS sequence"/>
</dbReference>
<accession>A0A379EBK2</accession>
<proteinExistence type="predicted"/>
<protein>
    <submittedName>
        <fullName evidence="1">TonB-linked outer membrane protein, SusC/RagA family</fullName>
    </submittedName>
</protein>
<name>A0A379EBK2_9PORP</name>
<gene>
    <name evidence="1" type="ORF">NCTC13100_02011</name>
</gene>
<reference evidence="1 2" key="1">
    <citation type="submission" date="2018-06" db="EMBL/GenBank/DDBJ databases">
        <authorList>
            <consortium name="Pathogen Informatics"/>
            <person name="Doyle S."/>
        </authorList>
    </citation>
    <scope>NUCLEOTIDE SEQUENCE [LARGE SCALE GENOMIC DNA]</scope>
    <source>
        <strain evidence="1 2">NCTC13100</strain>
    </source>
</reference>